<feature type="compositionally biased region" description="Basic and acidic residues" evidence="1">
    <location>
        <begin position="17"/>
        <end position="43"/>
    </location>
</feature>
<protein>
    <submittedName>
        <fullName evidence="2">Uncharacterized protein</fullName>
    </submittedName>
</protein>
<evidence type="ECO:0000256" key="1">
    <source>
        <dbReference type="SAM" id="MobiDB-lite"/>
    </source>
</evidence>
<proteinExistence type="predicted"/>
<comment type="caution">
    <text evidence="2">The sequence shown here is derived from an EMBL/GenBank/DDBJ whole genome shotgun (WGS) entry which is preliminary data.</text>
</comment>
<name>A0AAV7WNW1_PLEWA</name>
<gene>
    <name evidence="2" type="ORF">NDU88_001926</name>
</gene>
<dbReference type="EMBL" id="JANPWB010000001">
    <property type="protein sequence ID" value="KAJ1214307.1"/>
    <property type="molecule type" value="Genomic_DNA"/>
</dbReference>
<sequence length="83" mass="9334">MPTSARTRGSSPGRRQRSADRGREGGCQERSRERREARSRTRGIDSAGEDEDLTGNSHTREERAEHLLKEKAYVSVYGEEDGV</sequence>
<evidence type="ECO:0000313" key="2">
    <source>
        <dbReference type="EMBL" id="KAJ1214307.1"/>
    </source>
</evidence>
<accession>A0AAV7WNW1</accession>
<keyword evidence="3" id="KW-1185">Reference proteome</keyword>
<feature type="region of interest" description="Disordered" evidence="1">
    <location>
        <begin position="1"/>
        <end position="66"/>
    </location>
</feature>
<evidence type="ECO:0000313" key="3">
    <source>
        <dbReference type="Proteomes" id="UP001066276"/>
    </source>
</evidence>
<reference evidence="2" key="1">
    <citation type="journal article" date="2022" name="bioRxiv">
        <title>Sequencing and chromosome-scale assembly of the giantPleurodeles waltlgenome.</title>
        <authorList>
            <person name="Brown T."/>
            <person name="Elewa A."/>
            <person name="Iarovenko S."/>
            <person name="Subramanian E."/>
            <person name="Araus A.J."/>
            <person name="Petzold A."/>
            <person name="Susuki M."/>
            <person name="Suzuki K.-i.T."/>
            <person name="Hayashi T."/>
            <person name="Toyoda A."/>
            <person name="Oliveira C."/>
            <person name="Osipova E."/>
            <person name="Leigh N.D."/>
            <person name="Simon A."/>
            <person name="Yun M.H."/>
        </authorList>
    </citation>
    <scope>NUCLEOTIDE SEQUENCE</scope>
    <source>
        <strain evidence="2">20211129_DDA</strain>
        <tissue evidence="2">Liver</tissue>
    </source>
</reference>
<organism evidence="2 3">
    <name type="scientific">Pleurodeles waltl</name>
    <name type="common">Iberian ribbed newt</name>
    <dbReference type="NCBI Taxonomy" id="8319"/>
    <lineage>
        <taxon>Eukaryota</taxon>
        <taxon>Metazoa</taxon>
        <taxon>Chordata</taxon>
        <taxon>Craniata</taxon>
        <taxon>Vertebrata</taxon>
        <taxon>Euteleostomi</taxon>
        <taxon>Amphibia</taxon>
        <taxon>Batrachia</taxon>
        <taxon>Caudata</taxon>
        <taxon>Salamandroidea</taxon>
        <taxon>Salamandridae</taxon>
        <taxon>Pleurodelinae</taxon>
        <taxon>Pleurodeles</taxon>
    </lineage>
</organism>
<dbReference type="Proteomes" id="UP001066276">
    <property type="component" value="Chromosome 1_1"/>
</dbReference>
<feature type="compositionally biased region" description="Polar residues" evidence="1">
    <location>
        <begin position="1"/>
        <end position="10"/>
    </location>
</feature>
<dbReference type="AlphaFoldDB" id="A0AAV7WNW1"/>